<evidence type="ECO:0000256" key="1">
    <source>
        <dbReference type="ARBA" id="ARBA00004474"/>
    </source>
</evidence>
<keyword evidence="5" id="KW-0150">Chloroplast</keyword>
<evidence type="ECO:0000256" key="2">
    <source>
        <dbReference type="ARBA" id="ARBA00009664"/>
    </source>
</evidence>
<reference evidence="5" key="1">
    <citation type="journal article" date="2017" name="J. Phycol.">
        <title>Analysis of chloroplast genomes and a supermatrix inform reclassification of the Rhodomelaceae (Rhodophyta).</title>
        <authorList>
            <person name="Diaz-Tapia P."/>
            <person name="Maggs C.A."/>
            <person name="West J.A."/>
            <person name="Verbruggen H."/>
        </authorList>
    </citation>
    <scope>NUCLEOTIDE SEQUENCE</scope>
    <source>
        <strain evidence="5">PD516</strain>
    </source>
</reference>
<keyword evidence="4 5" id="KW-0934">Plastid</keyword>
<gene>
    <name evidence="5" type="primary">ycf23</name>
</gene>
<dbReference type="AlphaFoldDB" id="A0A1Z1MAL9"/>
<evidence type="ECO:0000313" key="5">
    <source>
        <dbReference type="EMBL" id="ARW62855.1"/>
    </source>
</evidence>
<dbReference type="SUPFAM" id="SSF51395">
    <property type="entry name" value="FMN-linked oxidoreductases"/>
    <property type="match status" value="1"/>
</dbReference>
<dbReference type="RefSeq" id="YP_009394293.1">
    <property type="nucleotide sequence ID" value="NC_035272.1"/>
</dbReference>
<evidence type="ECO:0000256" key="3">
    <source>
        <dbReference type="ARBA" id="ARBA00021523"/>
    </source>
</evidence>
<dbReference type="Pfam" id="PF04481">
    <property type="entry name" value="DUF561"/>
    <property type="match status" value="1"/>
</dbReference>
<geneLocation type="chloroplast" evidence="5"/>
<dbReference type="InterPro" id="IPR007570">
    <property type="entry name" value="Uncharacterised_Ycf23"/>
</dbReference>
<dbReference type="GO" id="GO:0009536">
    <property type="term" value="C:plastid"/>
    <property type="evidence" value="ECO:0007669"/>
    <property type="project" value="UniProtKB-SubCell"/>
</dbReference>
<evidence type="ECO:0000256" key="4">
    <source>
        <dbReference type="ARBA" id="ARBA00022640"/>
    </source>
</evidence>
<protein>
    <recommendedName>
        <fullName evidence="3">Uncharacterized protein ycf23</fullName>
    </recommendedName>
</protein>
<comment type="subcellular location">
    <subcellularLocation>
        <location evidence="1">Plastid</location>
    </subcellularLocation>
</comment>
<proteinExistence type="inferred from homology"/>
<accession>A0A1Z1MAL9</accession>
<organism evidence="5">
    <name type="scientific">Leptosiphonia brodiei</name>
    <dbReference type="NCBI Taxonomy" id="2608611"/>
    <lineage>
        <taxon>Eukaryota</taxon>
        <taxon>Rhodophyta</taxon>
        <taxon>Florideophyceae</taxon>
        <taxon>Rhodymeniophycidae</taxon>
        <taxon>Ceramiales</taxon>
        <taxon>Rhodomelaceae</taxon>
        <taxon>Polysiphonioideae</taxon>
        <taxon>Leptosiphonia</taxon>
    </lineage>
</organism>
<dbReference type="PANTHER" id="PTHR36895">
    <property type="match status" value="1"/>
</dbReference>
<sequence>MNLYNKQLNKAFQSKSVLKIITGINNTNIGNVLKISKAADLSTATYLDVAANVTLVKSLKSYSNLPICISSINPIDLYNCVLAGADLVEVGNYDFFYNKGIYLTAEQILNLSLEVKRLIQGIDICVTIPYHIGLLEQVLLAKELENIGISIIQTEGISRFYQTEFTSHITGISNIIDTSIPSLYSTHFLSKFVNIPIIASSGFTNILVPLAYTYGASGIGIGSSVQKQKNIASIVKYINQSHNLMQSVKKLETIGSLSNSVSKLFTNLV</sequence>
<dbReference type="GeneID" id="33356131"/>
<comment type="similarity">
    <text evidence="2">Belongs to the ycf23 family.</text>
</comment>
<dbReference type="EMBL" id="MF101425">
    <property type="protein sequence ID" value="ARW62855.1"/>
    <property type="molecule type" value="Genomic_DNA"/>
</dbReference>
<dbReference type="PANTHER" id="PTHR36895:SF1">
    <property type="entry name" value="YCF23 PROTEIN"/>
    <property type="match status" value="1"/>
</dbReference>
<name>A0A1Z1MAL9_9FLOR</name>